<dbReference type="EMBL" id="LFBV01000002">
    <property type="protein sequence ID" value="OKH94489.1"/>
    <property type="molecule type" value="Genomic_DNA"/>
</dbReference>
<dbReference type="RefSeq" id="WP_073786061.1">
    <property type="nucleotide sequence ID" value="NZ_LFBV01000002.1"/>
</dbReference>
<keyword evidence="1" id="KW-1133">Transmembrane helix</keyword>
<evidence type="ECO:0000256" key="1">
    <source>
        <dbReference type="SAM" id="Phobius"/>
    </source>
</evidence>
<protein>
    <submittedName>
        <fullName evidence="2">Uncharacterized protein</fullName>
    </submittedName>
</protein>
<evidence type="ECO:0000313" key="2">
    <source>
        <dbReference type="EMBL" id="OKH94489.1"/>
    </source>
</evidence>
<reference evidence="2 3" key="1">
    <citation type="submission" date="2015-06" db="EMBL/GenBank/DDBJ databases">
        <title>Cloning and characterization of the uncialamcin biosynthetic gene cluster.</title>
        <authorList>
            <person name="Yan X."/>
            <person name="Huang T."/>
            <person name="Ge H."/>
            <person name="Shen B."/>
        </authorList>
    </citation>
    <scope>NUCLEOTIDE SEQUENCE [LARGE SCALE GENOMIC DNA]</scope>
    <source>
        <strain evidence="2 3">DCA2648</strain>
    </source>
</reference>
<organism evidence="2 3">
    <name type="scientific">Streptomyces uncialis</name>
    <dbReference type="NCBI Taxonomy" id="1048205"/>
    <lineage>
        <taxon>Bacteria</taxon>
        <taxon>Bacillati</taxon>
        <taxon>Actinomycetota</taxon>
        <taxon>Actinomycetes</taxon>
        <taxon>Kitasatosporales</taxon>
        <taxon>Streptomycetaceae</taxon>
        <taxon>Streptomyces</taxon>
    </lineage>
</organism>
<dbReference type="AlphaFoldDB" id="A0A1Q4V9T0"/>
<keyword evidence="1" id="KW-0812">Transmembrane</keyword>
<comment type="caution">
    <text evidence="2">The sequence shown here is derived from an EMBL/GenBank/DDBJ whole genome shotgun (WGS) entry which is preliminary data.</text>
</comment>
<gene>
    <name evidence="2" type="ORF">AB852_09395</name>
</gene>
<accession>A0A1Q4V9T0</accession>
<keyword evidence="1" id="KW-0472">Membrane</keyword>
<sequence length="74" mass="8297">MAYRHWCGECGYRTGWLSESQGEFQQIQHYARQHPGIPPGGSVEINRKNPNSLGCLPVLGILFLLLILAASCRR</sequence>
<feature type="transmembrane region" description="Helical" evidence="1">
    <location>
        <begin position="51"/>
        <end position="70"/>
    </location>
</feature>
<keyword evidence="3" id="KW-1185">Reference proteome</keyword>
<dbReference type="Proteomes" id="UP000186455">
    <property type="component" value="Unassembled WGS sequence"/>
</dbReference>
<proteinExistence type="predicted"/>
<evidence type="ECO:0000313" key="3">
    <source>
        <dbReference type="Proteomes" id="UP000186455"/>
    </source>
</evidence>
<name>A0A1Q4V9T0_9ACTN</name>